<dbReference type="Pfam" id="PF08670">
    <property type="entry name" value="MEKHLA"/>
    <property type="match status" value="1"/>
</dbReference>
<dbReference type="InterPro" id="IPR000014">
    <property type="entry name" value="PAS"/>
</dbReference>
<proteinExistence type="predicted"/>
<dbReference type="Gene3D" id="3.30.450.20">
    <property type="entry name" value="PAS domain"/>
    <property type="match status" value="1"/>
</dbReference>
<dbReference type="InterPro" id="IPR035965">
    <property type="entry name" value="PAS-like_dom_sf"/>
</dbReference>
<dbReference type="Proteomes" id="UP000680865">
    <property type="component" value="Unassembled WGS sequence"/>
</dbReference>
<protein>
    <submittedName>
        <fullName evidence="2">MEKHLA domain-containing protein</fullName>
    </submittedName>
</protein>
<organism evidence="2 3">
    <name type="scientific">Winogradskya consettensis</name>
    <dbReference type="NCBI Taxonomy" id="113560"/>
    <lineage>
        <taxon>Bacteria</taxon>
        <taxon>Bacillati</taxon>
        <taxon>Actinomycetota</taxon>
        <taxon>Actinomycetes</taxon>
        <taxon>Micromonosporales</taxon>
        <taxon>Micromonosporaceae</taxon>
        <taxon>Winogradskya</taxon>
    </lineage>
</organism>
<dbReference type="SUPFAM" id="SSF55785">
    <property type="entry name" value="PYP-like sensor domain (PAS domain)"/>
    <property type="match status" value="1"/>
</dbReference>
<dbReference type="InterPro" id="IPR013978">
    <property type="entry name" value="MEKHLA"/>
</dbReference>
<name>A0A919SK82_9ACTN</name>
<accession>A0A919SK82</accession>
<feature type="domain" description="MEKHLA" evidence="1">
    <location>
        <begin position="8"/>
        <end position="145"/>
    </location>
</feature>
<keyword evidence="3" id="KW-1185">Reference proteome</keyword>
<comment type="caution">
    <text evidence="2">The sequence shown here is derived from an EMBL/GenBank/DDBJ whole genome shotgun (WGS) entry which is preliminary data.</text>
</comment>
<evidence type="ECO:0000259" key="1">
    <source>
        <dbReference type="Pfam" id="PF08670"/>
    </source>
</evidence>
<dbReference type="RefSeq" id="WP_212998700.1">
    <property type="nucleotide sequence ID" value="NZ_BAAATW010000010.1"/>
</dbReference>
<evidence type="ECO:0000313" key="3">
    <source>
        <dbReference type="Proteomes" id="UP000680865"/>
    </source>
</evidence>
<dbReference type="CDD" id="cd00130">
    <property type="entry name" value="PAS"/>
    <property type="match status" value="1"/>
</dbReference>
<reference evidence="2" key="1">
    <citation type="submission" date="2021-03" db="EMBL/GenBank/DDBJ databases">
        <title>Whole genome shotgun sequence of Actinoplanes consettensis NBRC 14913.</title>
        <authorList>
            <person name="Komaki H."/>
            <person name="Tamura T."/>
        </authorList>
    </citation>
    <scope>NUCLEOTIDE SEQUENCE</scope>
    <source>
        <strain evidence="2">NBRC 14913</strain>
    </source>
</reference>
<evidence type="ECO:0000313" key="2">
    <source>
        <dbReference type="EMBL" id="GIM74295.1"/>
    </source>
</evidence>
<dbReference type="EMBL" id="BOQP01000019">
    <property type="protein sequence ID" value="GIM74295.1"/>
    <property type="molecule type" value="Genomic_DNA"/>
</dbReference>
<dbReference type="AlphaFoldDB" id="A0A919SK82"/>
<gene>
    <name evidence="2" type="ORF">Aco04nite_39580</name>
</gene>
<sequence length="146" mass="16019">MNGHDEAFAELLADSYATLVGRPLVPSDVQDAAAWLYEAPFGLLAHDTSPDPLFVYANLSAQRHFGYAWSEFVGLPSRLSAGQEDREPRQVLLDGVRSKGYADGYRGPRVTRTGRQFWIEDVTVWNLAHADGVPVGQAALIGSWSD</sequence>